<dbReference type="PANTHER" id="PTHR23100:SF0">
    <property type="entry name" value="ARGININE BIOSYNTHESIS BIFUNCTIONAL PROTEIN ARGJ, MITOCHONDRIAL"/>
    <property type="match status" value="1"/>
</dbReference>
<keyword evidence="6 11" id="KW-0028">Amino-acid biosynthesis</keyword>
<feature type="binding site" evidence="11">
    <location>
        <position position="187"/>
    </location>
    <ligand>
        <name>substrate</name>
    </ligand>
</feature>
<dbReference type="InterPro" id="IPR002813">
    <property type="entry name" value="Arg_biosynth_ArgJ"/>
</dbReference>
<dbReference type="SUPFAM" id="SSF56266">
    <property type="entry name" value="DmpA/ArgJ-like"/>
    <property type="match status" value="1"/>
</dbReference>
<dbReference type="OrthoDB" id="9804242at2"/>
<evidence type="ECO:0000256" key="1">
    <source>
        <dbReference type="ARBA" id="ARBA00004496"/>
    </source>
</evidence>
<gene>
    <name evidence="11" type="primary">argJ</name>
    <name evidence="12" type="ORF">BXY39_3706</name>
</gene>
<organism evidence="12 13">
    <name type="scientific">Eilatimonas milleporae</name>
    <dbReference type="NCBI Taxonomy" id="911205"/>
    <lineage>
        <taxon>Bacteria</taxon>
        <taxon>Pseudomonadati</taxon>
        <taxon>Pseudomonadota</taxon>
        <taxon>Alphaproteobacteria</taxon>
        <taxon>Kordiimonadales</taxon>
        <taxon>Kordiimonadaceae</taxon>
        <taxon>Eilatimonas</taxon>
    </lineage>
</organism>
<evidence type="ECO:0000256" key="5">
    <source>
        <dbReference type="ARBA" id="ARBA00022571"/>
    </source>
</evidence>
<feature type="binding site" evidence="11">
    <location>
        <position position="409"/>
    </location>
    <ligand>
        <name>substrate</name>
    </ligand>
</feature>
<dbReference type="GO" id="GO:0005737">
    <property type="term" value="C:cytoplasm"/>
    <property type="evidence" value="ECO:0007669"/>
    <property type="project" value="UniProtKB-SubCell"/>
</dbReference>
<feature type="chain" id="PRO_5023531834" description="Arginine biosynthesis bifunctional protein ArgJ beta chain" evidence="11">
    <location>
        <begin position="198"/>
        <end position="414"/>
    </location>
</feature>
<comment type="pathway">
    <text evidence="11">Amino-acid biosynthesis; L-arginine biosynthesis; N(2)-acetyl-L-ornithine from L-glutamate: step 1/4.</text>
</comment>
<dbReference type="GO" id="GO:0006592">
    <property type="term" value="P:ornithine biosynthetic process"/>
    <property type="evidence" value="ECO:0007669"/>
    <property type="project" value="TreeGrafter"/>
</dbReference>
<evidence type="ECO:0000256" key="9">
    <source>
        <dbReference type="ARBA" id="ARBA00023268"/>
    </source>
</evidence>
<keyword evidence="13" id="KW-1185">Reference proteome</keyword>
<sequence length="414" mass="43658">MSAPLRSPFAPKFVPNLYPVPGVELGTAAANVKYKGRRDLLMAFFQPNTAAAGVFTVNEATAAPVLWSRRVIETTPSDVRALVVNAGNANAFTGMRGHKICADVAAEAARLAGADPAKVLLASTGVIGEPMALAPFKTYLPRISEGLSASLYKDAAEAIMTTDTYPKMVSRLTKLDGHVTPITGIAKGSGMIAPNMATMLAFVFTSAAIAPVCLDALLREAVDSSFHAITVDSDTSTNDTVLLFATGANGQETPIDDPSDRRLDEFRKALGEIMIDLAQQVIKDGEGARKFVTVMVEAARDTATARAVGFSIANSPLVKTAIAGEDPNWGRIIMAAGKAGAGIDPDALKLWIGPNLVAKGGAVHSRYSEEKAAEHMKGQDILLRLDLGQGDAATTVWTTDLTHGYIDINADYRS</sequence>
<dbReference type="GO" id="GO:0004358">
    <property type="term" value="F:L-glutamate N-acetyltransferase activity, acting on acetyl-L-ornithine as donor"/>
    <property type="evidence" value="ECO:0007669"/>
    <property type="project" value="UniProtKB-UniRule"/>
</dbReference>
<feature type="active site" description="Nucleophile" evidence="11">
    <location>
        <position position="198"/>
    </location>
</feature>
<feature type="site" description="Involved in the stabilization of negative charge on the oxyanion by the formation of the oxyanion hole" evidence="11">
    <location>
        <position position="124"/>
    </location>
</feature>
<dbReference type="NCBIfam" id="TIGR00120">
    <property type="entry name" value="ArgJ"/>
    <property type="match status" value="1"/>
</dbReference>
<dbReference type="AlphaFoldDB" id="A0A3M0C2W9"/>
<feature type="binding site" evidence="11">
    <location>
        <position position="414"/>
    </location>
    <ligand>
        <name>substrate</name>
    </ligand>
</feature>
<dbReference type="UniPathway" id="UPA00068">
    <property type="reaction ID" value="UER00106"/>
</dbReference>
<comment type="similarity">
    <text evidence="2 11">Belongs to the ArgJ family.</text>
</comment>
<evidence type="ECO:0000256" key="2">
    <source>
        <dbReference type="ARBA" id="ARBA00006774"/>
    </source>
</evidence>
<evidence type="ECO:0000256" key="6">
    <source>
        <dbReference type="ARBA" id="ARBA00022605"/>
    </source>
</evidence>
<evidence type="ECO:0000256" key="11">
    <source>
        <dbReference type="HAMAP-Rule" id="MF_01106"/>
    </source>
</evidence>
<dbReference type="HAMAP" id="MF_01106">
    <property type="entry name" value="ArgJ"/>
    <property type="match status" value="1"/>
</dbReference>
<feature type="site" description="Involved in the stabilization of negative charge on the oxyanion by the formation of the oxyanion hole" evidence="11">
    <location>
        <position position="125"/>
    </location>
</feature>
<dbReference type="EMBL" id="REFR01000016">
    <property type="protein sequence ID" value="RMB01519.1"/>
    <property type="molecule type" value="Genomic_DNA"/>
</dbReference>
<feature type="binding site" evidence="11">
    <location>
        <position position="161"/>
    </location>
    <ligand>
        <name>substrate</name>
    </ligand>
</feature>
<evidence type="ECO:0000256" key="8">
    <source>
        <dbReference type="ARBA" id="ARBA00022813"/>
    </source>
</evidence>
<dbReference type="FunFam" id="3.60.70.12:FF:000001">
    <property type="entry name" value="Arginine biosynthesis bifunctional protein ArgJ, chloroplastic"/>
    <property type="match status" value="1"/>
</dbReference>
<reference evidence="12 13" key="1">
    <citation type="submission" date="2018-10" db="EMBL/GenBank/DDBJ databases">
        <title>Genomic Encyclopedia of Archaeal and Bacterial Type Strains, Phase II (KMG-II): from individual species to whole genera.</title>
        <authorList>
            <person name="Goeker M."/>
        </authorList>
    </citation>
    <scope>NUCLEOTIDE SEQUENCE [LARGE SCALE GENOMIC DNA]</scope>
    <source>
        <strain evidence="12 13">DSM 25217</strain>
    </source>
</reference>
<dbReference type="GO" id="GO:0004042">
    <property type="term" value="F:L-glutamate N-acetyltransferase activity"/>
    <property type="evidence" value="ECO:0007669"/>
    <property type="project" value="UniProtKB-UniRule"/>
</dbReference>
<comment type="function">
    <text evidence="11">Catalyzes two activities which are involved in the cyclic version of arginine biosynthesis: the synthesis of N-acetylglutamate from glutamate and acetyl-CoA as the acetyl donor, and of ornithine by transacetylation between N(2)-acetylornithine and glutamate.</text>
</comment>
<comment type="catalytic activity">
    <reaction evidence="11">
        <text>N(2)-acetyl-L-ornithine + L-glutamate = N-acetyl-L-glutamate + L-ornithine</text>
        <dbReference type="Rhea" id="RHEA:15349"/>
        <dbReference type="ChEBI" id="CHEBI:29985"/>
        <dbReference type="ChEBI" id="CHEBI:44337"/>
        <dbReference type="ChEBI" id="CHEBI:46911"/>
        <dbReference type="ChEBI" id="CHEBI:57805"/>
        <dbReference type="EC" id="2.3.1.35"/>
    </reaction>
</comment>
<keyword evidence="4 11" id="KW-0963">Cytoplasm</keyword>
<dbReference type="NCBIfam" id="NF003802">
    <property type="entry name" value="PRK05388.1"/>
    <property type="match status" value="1"/>
</dbReference>
<evidence type="ECO:0000256" key="4">
    <source>
        <dbReference type="ARBA" id="ARBA00022490"/>
    </source>
</evidence>
<comment type="catalytic activity">
    <reaction evidence="11">
        <text>L-glutamate + acetyl-CoA = N-acetyl-L-glutamate + CoA + H(+)</text>
        <dbReference type="Rhea" id="RHEA:24292"/>
        <dbReference type="ChEBI" id="CHEBI:15378"/>
        <dbReference type="ChEBI" id="CHEBI:29985"/>
        <dbReference type="ChEBI" id="CHEBI:44337"/>
        <dbReference type="ChEBI" id="CHEBI:57287"/>
        <dbReference type="ChEBI" id="CHEBI:57288"/>
        <dbReference type="EC" id="2.3.1.1"/>
    </reaction>
</comment>
<keyword evidence="10 11" id="KW-0012">Acyltransferase</keyword>
<dbReference type="Pfam" id="PF01960">
    <property type="entry name" value="ArgJ"/>
    <property type="match status" value="1"/>
</dbReference>
<dbReference type="Proteomes" id="UP000271227">
    <property type="component" value="Unassembled WGS sequence"/>
</dbReference>
<keyword evidence="8 11" id="KW-0068">Autocatalytic cleavage</keyword>
<keyword evidence="7 11" id="KW-0808">Transferase</keyword>
<dbReference type="InParanoid" id="A0A3M0C2W9"/>
<keyword evidence="5 11" id="KW-0055">Arginine biosynthesis</keyword>
<comment type="subcellular location">
    <subcellularLocation>
        <location evidence="1 11">Cytoplasm</location>
    </subcellularLocation>
</comment>
<dbReference type="Gene3D" id="3.10.20.340">
    <property type="entry name" value="ArgJ beta chain, C-terminal domain"/>
    <property type="match status" value="1"/>
</dbReference>
<accession>A0A3M0C2W9</accession>
<feature type="site" description="Cleavage; by autolysis" evidence="11">
    <location>
        <begin position="197"/>
        <end position="198"/>
    </location>
</feature>
<feature type="chain" id="PRO_5023531833" description="Arginine biosynthesis bifunctional protein ArgJ alpha chain" evidence="11">
    <location>
        <begin position="1"/>
        <end position="197"/>
    </location>
</feature>
<evidence type="ECO:0000256" key="3">
    <source>
        <dbReference type="ARBA" id="ARBA00011475"/>
    </source>
</evidence>
<dbReference type="PANTHER" id="PTHR23100">
    <property type="entry name" value="ARGININE BIOSYNTHESIS BIFUNCTIONAL PROTEIN ARGJ"/>
    <property type="match status" value="1"/>
</dbReference>
<evidence type="ECO:0000256" key="10">
    <source>
        <dbReference type="ARBA" id="ARBA00023315"/>
    </source>
</evidence>
<feature type="binding site" evidence="11">
    <location>
        <position position="286"/>
    </location>
    <ligand>
        <name>substrate</name>
    </ligand>
</feature>
<dbReference type="CDD" id="cd02152">
    <property type="entry name" value="OAT"/>
    <property type="match status" value="1"/>
</dbReference>
<evidence type="ECO:0000313" key="12">
    <source>
        <dbReference type="EMBL" id="RMB01519.1"/>
    </source>
</evidence>
<name>A0A3M0C2W9_9PROT</name>
<evidence type="ECO:0000256" key="7">
    <source>
        <dbReference type="ARBA" id="ARBA00022679"/>
    </source>
</evidence>
<protein>
    <recommendedName>
        <fullName evidence="11">Arginine biosynthesis bifunctional protein ArgJ</fullName>
    </recommendedName>
    <domain>
        <recommendedName>
            <fullName evidence="11">Glutamate N-acetyltransferase</fullName>
            <ecNumber evidence="11">2.3.1.35</ecNumber>
        </recommendedName>
        <alternativeName>
            <fullName evidence="11">Ornithine acetyltransferase</fullName>
            <shortName evidence="11">OATase</shortName>
        </alternativeName>
        <alternativeName>
            <fullName evidence="11">Ornithine transacetylase</fullName>
        </alternativeName>
    </domain>
    <domain>
        <recommendedName>
            <fullName evidence="11">Amino-acid acetyltransferase</fullName>
            <ecNumber evidence="11">2.3.1.1</ecNumber>
        </recommendedName>
        <alternativeName>
            <fullName evidence="11">N-acetylglutamate synthase</fullName>
            <shortName evidence="11">AGSase</shortName>
        </alternativeName>
    </domain>
    <component>
        <recommendedName>
            <fullName evidence="11">Arginine biosynthesis bifunctional protein ArgJ alpha chain</fullName>
        </recommendedName>
    </component>
    <component>
        <recommendedName>
            <fullName evidence="11">Arginine biosynthesis bifunctional protein ArgJ beta chain</fullName>
        </recommendedName>
    </component>
</protein>
<dbReference type="InterPro" id="IPR042195">
    <property type="entry name" value="ArgJ_beta_C"/>
</dbReference>
<dbReference type="Gene3D" id="3.60.70.12">
    <property type="entry name" value="L-amino peptidase D-ALA esterase/amidase"/>
    <property type="match status" value="1"/>
</dbReference>
<comment type="pathway">
    <text evidence="11">Amino-acid biosynthesis; L-arginine biosynthesis; L-ornithine and N-acetyl-L-glutamate from L-glutamate and N(2)-acetyl-L-ornithine (cyclic): step 1/1.</text>
</comment>
<feature type="binding site" evidence="11">
    <location>
        <position position="198"/>
    </location>
    <ligand>
        <name>substrate</name>
    </ligand>
</feature>
<dbReference type="GO" id="GO:0006526">
    <property type="term" value="P:L-arginine biosynthetic process"/>
    <property type="evidence" value="ECO:0007669"/>
    <property type="project" value="UniProtKB-UniRule"/>
</dbReference>
<dbReference type="EC" id="2.3.1.1" evidence="11"/>
<dbReference type="FunFam" id="3.10.20.340:FF:000003">
    <property type="entry name" value="Arginine biosynthesis bifunctional protein ArgJ"/>
    <property type="match status" value="1"/>
</dbReference>
<keyword evidence="9 11" id="KW-0511">Multifunctional enzyme</keyword>
<proteinExistence type="inferred from homology"/>
<dbReference type="EC" id="2.3.1.35" evidence="11"/>
<comment type="subunit">
    <text evidence="3 11">Heterotetramer of two alpha and two beta chains.</text>
</comment>
<dbReference type="RefSeq" id="WP_121940335.1">
    <property type="nucleotide sequence ID" value="NZ_REFR01000016.1"/>
</dbReference>
<comment type="caution">
    <text evidence="12">The sequence shown here is derived from an EMBL/GenBank/DDBJ whole genome shotgun (WGS) entry which is preliminary data.</text>
</comment>
<evidence type="ECO:0000313" key="13">
    <source>
        <dbReference type="Proteomes" id="UP000271227"/>
    </source>
</evidence>
<dbReference type="InterPro" id="IPR016117">
    <property type="entry name" value="ArgJ-like_dom_sf"/>
</dbReference>